<dbReference type="AlphaFoldDB" id="A0A0N1I2C2"/>
<organism evidence="1 2">
    <name type="scientific">Leptomonas seymouri</name>
    <dbReference type="NCBI Taxonomy" id="5684"/>
    <lineage>
        <taxon>Eukaryota</taxon>
        <taxon>Discoba</taxon>
        <taxon>Euglenozoa</taxon>
        <taxon>Kinetoplastea</taxon>
        <taxon>Metakinetoplastina</taxon>
        <taxon>Trypanosomatida</taxon>
        <taxon>Trypanosomatidae</taxon>
        <taxon>Leishmaniinae</taxon>
        <taxon>Leptomonas</taxon>
    </lineage>
</organism>
<gene>
    <name evidence="1" type="ORF">ABL78_5302</name>
</gene>
<keyword evidence="2" id="KW-1185">Reference proteome</keyword>
<dbReference type="OrthoDB" id="277199at2759"/>
<reference evidence="1 2" key="1">
    <citation type="journal article" date="2015" name="PLoS Pathog.">
        <title>Leptomonas seymouri: Adaptations to the Dixenous Life Cycle Analyzed by Genome Sequencing, Transcriptome Profiling and Co-infection with Leishmania donovani.</title>
        <authorList>
            <person name="Kraeva N."/>
            <person name="Butenko A."/>
            <person name="Hlavacova J."/>
            <person name="Kostygov A."/>
            <person name="Myskova J."/>
            <person name="Grybchuk D."/>
            <person name="Lestinova T."/>
            <person name="Votypka J."/>
            <person name="Volf P."/>
            <person name="Opperdoes F."/>
            <person name="Flegontov P."/>
            <person name="Lukes J."/>
            <person name="Yurchenko V."/>
        </authorList>
    </citation>
    <scope>NUCLEOTIDE SEQUENCE [LARGE SCALE GENOMIC DNA]</scope>
    <source>
        <strain evidence="1 2">ATCC 30220</strain>
    </source>
</reference>
<accession>A0A0N1I2C2</accession>
<comment type="caution">
    <text evidence="1">The sequence shown here is derived from an EMBL/GenBank/DDBJ whole genome shotgun (WGS) entry which is preliminary data.</text>
</comment>
<proteinExistence type="predicted"/>
<dbReference type="EMBL" id="LJSK01000175">
    <property type="protein sequence ID" value="KPI85621.1"/>
    <property type="molecule type" value="Genomic_DNA"/>
</dbReference>
<sequence length="405" mass="44239">MEVPLAPSALVTRTGKPPLTAAVAVLKCVDRNPLFGLAVYDFFRSLGTVTVAGKEVIRSRVATTLLRAIDPDLPSLIASRNGRGLSDSAEEFLSEVELRNCVLTFCVNEVEKSSHKKQRHAKLLVSIAVKRMSDFVETSRRALLRLQRQPAQWSGGFWVHRSVQPRVVLQWNRCWAKMSVKGDALSVCAPGSFKSELHIPFACVVRCYRECRAAGAPLAYARHGLVFQLTAGNPPLQVVVCPEIPDACEGLLASLRAWSSVQNSSRPLNDGVLAGSSRTSSKLLGRQTEATIQGFKTIAVWSLMKGTSVYEEQSWVVEDDALRMTSLSSQQACVYAVADITAIVEEAELPVAPHLRTACGFVLCLRSGSSILAFTEHPQERTYVVEHIYRSQLLLQLSSMSAGGA</sequence>
<name>A0A0N1I2C2_LEPSE</name>
<evidence type="ECO:0000313" key="1">
    <source>
        <dbReference type="EMBL" id="KPI85621.1"/>
    </source>
</evidence>
<protein>
    <submittedName>
        <fullName evidence="1">Uncharacterized protein</fullName>
    </submittedName>
</protein>
<evidence type="ECO:0000313" key="2">
    <source>
        <dbReference type="Proteomes" id="UP000038009"/>
    </source>
</evidence>
<dbReference type="Proteomes" id="UP000038009">
    <property type="component" value="Unassembled WGS sequence"/>
</dbReference>
<dbReference type="VEuPathDB" id="TriTrypDB:Lsey_0175_0010"/>